<accession>A0A5B9DSN4</accession>
<proteinExistence type="predicted"/>
<dbReference type="OrthoDB" id="8080938at2"/>
<keyword evidence="2" id="KW-1185">Reference proteome</keyword>
<dbReference type="EMBL" id="CP041690">
    <property type="protein sequence ID" value="QEE22217.1"/>
    <property type="molecule type" value="Genomic_DNA"/>
</dbReference>
<dbReference type="SUPFAM" id="SSF54427">
    <property type="entry name" value="NTF2-like"/>
    <property type="match status" value="1"/>
</dbReference>
<evidence type="ECO:0000313" key="2">
    <source>
        <dbReference type="Proteomes" id="UP000321062"/>
    </source>
</evidence>
<dbReference type="RefSeq" id="WP_147657748.1">
    <property type="nucleotide sequence ID" value="NZ_BMFM01000001.1"/>
</dbReference>
<reference evidence="1 2" key="1">
    <citation type="journal article" date="2015" name="Int. J. Syst. Evol. Microbiol.">
        <title>Youhaiella tibetensis gen. nov., sp. nov., isolated from subsurface sediment.</title>
        <authorList>
            <person name="Wang Y.X."/>
            <person name="Huang F.Q."/>
            <person name="Nogi Y."/>
            <person name="Pang S.J."/>
            <person name="Wang P.K."/>
            <person name="Lv J."/>
        </authorList>
    </citation>
    <scope>NUCLEOTIDE SEQUENCE [LARGE SCALE GENOMIC DNA]</scope>
    <source>
        <strain evidence="2">fig4</strain>
    </source>
</reference>
<dbReference type="InterPro" id="IPR032710">
    <property type="entry name" value="NTF2-like_dom_sf"/>
</dbReference>
<name>A0A5B9DSN4_9HYPH</name>
<dbReference type="Gene3D" id="3.10.450.50">
    <property type="match status" value="1"/>
</dbReference>
<sequence length="110" mass="12203">MAEPTLPTAIESLRQAINRGDTDAFLAFFPEDGVVEDWGRRFSGHAAILGWSDKELIGAKGTLTITKVLSVSPQRVEVMTDWQSSFFSGTSKFTFTLDDAKVREMRISES</sequence>
<dbReference type="AlphaFoldDB" id="A0A5B9DSN4"/>
<dbReference type="Proteomes" id="UP000321062">
    <property type="component" value="Chromosome"/>
</dbReference>
<dbReference type="KEGG" id="yti:FNA67_19530"/>
<protein>
    <submittedName>
        <fullName evidence="1">Nuclear transport factor 2 family protein</fullName>
    </submittedName>
</protein>
<gene>
    <name evidence="1" type="ORF">FNA67_19530</name>
</gene>
<organism evidence="1 2">
    <name type="scientific">Paradevosia tibetensis</name>
    <dbReference type="NCBI Taxonomy" id="1447062"/>
    <lineage>
        <taxon>Bacteria</taxon>
        <taxon>Pseudomonadati</taxon>
        <taxon>Pseudomonadota</taxon>
        <taxon>Alphaproteobacteria</taxon>
        <taxon>Hyphomicrobiales</taxon>
        <taxon>Devosiaceae</taxon>
        <taxon>Paradevosia</taxon>
    </lineage>
</organism>
<evidence type="ECO:0000313" key="1">
    <source>
        <dbReference type="EMBL" id="QEE22217.1"/>
    </source>
</evidence>